<dbReference type="Pfam" id="PF10294">
    <property type="entry name" value="Methyltransf_16"/>
    <property type="match status" value="1"/>
</dbReference>
<dbReference type="Gene3D" id="3.40.50.150">
    <property type="entry name" value="Vaccinia Virus protein VP39"/>
    <property type="match status" value="1"/>
</dbReference>
<dbReference type="PANTHER" id="PTHR14614:SF109">
    <property type="entry name" value="RIBOSOMAL LYSINE N-METHYLTRANSFERASE 5"/>
    <property type="match status" value="1"/>
</dbReference>
<dbReference type="InterPro" id="IPR029063">
    <property type="entry name" value="SAM-dependent_MTases_sf"/>
</dbReference>
<sequence length="250" mass="27938">MLLVNVDADIYDIYGSVVTEGEKSAAQQRRAATLPTTTTTSAVVLYEPVSLVKQFHEKTQNLKFAGRDIVLSQDWNNYGVAAVVWEAAIVLSEYLQNLQELVRNKNVIELGAGTGLVGIVAALLGGKVTITDRELVLPSLRHNVDSNLEQTEYLQNVSVRGLDWGKDLEQFAKYDVVLGADIVYIEDSFDALLATINRLTSDDSVVLLACKIRYDRDVRFLNMLRVDYIVHEVLHDPAKNIKIFEAVRKQ</sequence>
<dbReference type="GeneID" id="106810900"/>
<protein>
    <submittedName>
        <fullName evidence="2">Protein N-lysine methyltransferase METTL21A-like</fullName>
    </submittedName>
</protein>
<dbReference type="Proteomes" id="UP000695022">
    <property type="component" value="Unplaced"/>
</dbReference>
<evidence type="ECO:0000313" key="1">
    <source>
        <dbReference type="Proteomes" id="UP000695022"/>
    </source>
</evidence>
<keyword evidence="1" id="KW-1185">Reference proteome</keyword>
<dbReference type="CDD" id="cd02440">
    <property type="entry name" value="AdoMet_MTases"/>
    <property type="match status" value="1"/>
</dbReference>
<organism evidence="1 2">
    <name type="scientific">Priapulus caudatus</name>
    <name type="common">Priapulid worm</name>
    <dbReference type="NCBI Taxonomy" id="37621"/>
    <lineage>
        <taxon>Eukaryota</taxon>
        <taxon>Metazoa</taxon>
        <taxon>Ecdysozoa</taxon>
        <taxon>Scalidophora</taxon>
        <taxon>Priapulida</taxon>
        <taxon>Priapulimorpha</taxon>
        <taxon>Priapulimorphida</taxon>
        <taxon>Priapulidae</taxon>
        <taxon>Priapulus</taxon>
    </lineage>
</organism>
<accession>A0ABM1ECD6</accession>
<proteinExistence type="predicted"/>
<evidence type="ECO:0000313" key="2">
    <source>
        <dbReference type="RefSeq" id="XP_014669857.1"/>
    </source>
</evidence>
<dbReference type="InterPro" id="IPR019410">
    <property type="entry name" value="Methyltransf_16"/>
</dbReference>
<gene>
    <name evidence="2" type="primary">LOC106810900</name>
</gene>
<dbReference type="SUPFAM" id="SSF53335">
    <property type="entry name" value="S-adenosyl-L-methionine-dependent methyltransferases"/>
    <property type="match status" value="1"/>
</dbReference>
<reference evidence="2" key="1">
    <citation type="submission" date="2025-08" db="UniProtKB">
        <authorList>
            <consortium name="RefSeq"/>
        </authorList>
    </citation>
    <scope>IDENTIFICATION</scope>
</reference>
<dbReference type="PANTHER" id="PTHR14614">
    <property type="entry name" value="HEPATOCELLULAR CARCINOMA-ASSOCIATED ANTIGEN"/>
    <property type="match status" value="1"/>
</dbReference>
<dbReference type="RefSeq" id="XP_014669857.1">
    <property type="nucleotide sequence ID" value="XM_014814371.1"/>
</dbReference>
<name>A0ABM1ECD6_PRICU</name>